<name>A0A397VD41_9GLOM</name>
<keyword evidence="3" id="KW-1185">Reference proteome</keyword>
<keyword evidence="1" id="KW-0732">Signal</keyword>
<feature type="signal peptide" evidence="1">
    <location>
        <begin position="1"/>
        <end position="24"/>
    </location>
</feature>
<sequence length="72" mass="8108">MHTNKVNCFIVIFSILLIFAFAYANSFRPDYAIKNVRDKRDAVKCKKTCTSSGFFCFTSTQGAEPICTSIVQ</sequence>
<organism evidence="2 3">
    <name type="scientific">Gigaspora rosea</name>
    <dbReference type="NCBI Taxonomy" id="44941"/>
    <lineage>
        <taxon>Eukaryota</taxon>
        <taxon>Fungi</taxon>
        <taxon>Fungi incertae sedis</taxon>
        <taxon>Mucoromycota</taxon>
        <taxon>Glomeromycotina</taxon>
        <taxon>Glomeromycetes</taxon>
        <taxon>Diversisporales</taxon>
        <taxon>Gigasporaceae</taxon>
        <taxon>Gigaspora</taxon>
    </lineage>
</organism>
<evidence type="ECO:0000256" key="1">
    <source>
        <dbReference type="SAM" id="SignalP"/>
    </source>
</evidence>
<evidence type="ECO:0000313" key="3">
    <source>
        <dbReference type="Proteomes" id="UP000266673"/>
    </source>
</evidence>
<evidence type="ECO:0000313" key="2">
    <source>
        <dbReference type="EMBL" id="RIB19922.1"/>
    </source>
</evidence>
<comment type="caution">
    <text evidence="2">The sequence shown here is derived from an EMBL/GenBank/DDBJ whole genome shotgun (WGS) entry which is preliminary data.</text>
</comment>
<accession>A0A397VD41</accession>
<reference evidence="2 3" key="1">
    <citation type="submission" date="2018-06" db="EMBL/GenBank/DDBJ databases">
        <title>Comparative genomics reveals the genomic features of Rhizophagus irregularis, R. cerebriforme, R. diaphanum and Gigaspora rosea, and their symbiotic lifestyle signature.</title>
        <authorList>
            <person name="Morin E."/>
            <person name="San Clemente H."/>
            <person name="Chen E.C.H."/>
            <person name="De La Providencia I."/>
            <person name="Hainaut M."/>
            <person name="Kuo A."/>
            <person name="Kohler A."/>
            <person name="Murat C."/>
            <person name="Tang N."/>
            <person name="Roy S."/>
            <person name="Loubradou J."/>
            <person name="Henrissat B."/>
            <person name="Grigoriev I.V."/>
            <person name="Corradi N."/>
            <person name="Roux C."/>
            <person name="Martin F.M."/>
        </authorList>
    </citation>
    <scope>NUCLEOTIDE SEQUENCE [LARGE SCALE GENOMIC DNA]</scope>
    <source>
        <strain evidence="2 3">DAOM 194757</strain>
    </source>
</reference>
<dbReference type="Proteomes" id="UP000266673">
    <property type="component" value="Unassembled WGS sequence"/>
</dbReference>
<dbReference type="AlphaFoldDB" id="A0A397VD41"/>
<protein>
    <submittedName>
        <fullName evidence="2">Uncharacterized protein</fullName>
    </submittedName>
</protein>
<feature type="chain" id="PRO_5017345650" evidence="1">
    <location>
        <begin position="25"/>
        <end position="72"/>
    </location>
</feature>
<dbReference type="EMBL" id="QKWP01000445">
    <property type="protein sequence ID" value="RIB19922.1"/>
    <property type="molecule type" value="Genomic_DNA"/>
</dbReference>
<proteinExistence type="predicted"/>
<gene>
    <name evidence="2" type="ORF">C2G38_2082009</name>
</gene>